<dbReference type="SMART" id="SM00530">
    <property type="entry name" value="HTH_XRE"/>
    <property type="match status" value="1"/>
</dbReference>
<dbReference type="CDD" id="cd06529">
    <property type="entry name" value="S24_LexA-like"/>
    <property type="match status" value="1"/>
</dbReference>
<dbReference type="Gene3D" id="2.10.109.10">
    <property type="entry name" value="Umud Fragment, subunit A"/>
    <property type="match status" value="1"/>
</dbReference>
<dbReference type="AlphaFoldDB" id="G6F034"/>
<dbReference type="PROSITE" id="PS50943">
    <property type="entry name" value="HTH_CROC1"/>
    <property type="match status" value="1"/>
</dbReference>
<dbReference type="Gene3D" id="1.10.260.40">
    <property type="entry name" value="lambda repressor-like DNA-binding domains"/>
    <property type="match status" value="1"/>
</dbReference>
<name>G6F034_9PROT</name>
<dbReference type="InterPro" id="IPR039418">
    <property type="entry name" value="LexA-like"/>
</dbReference>
<dbReference type="eggNOG" id="COG1974">
    <property type="taxonomic scope" value="Bacteria"/>
</dbReference>
<dbReference type="Pfam" id="PF00717">
    <property type="entry name" value="Peptidase_S24"/>
    <property type="match status" value="1"/>
</dbReference>
<sequence length="247" mass="27965">MPNIDLFNQINTILKNKGISASRASVQAGLGIDFIRDLKRRQSRPKLENLQKLANYLDIDINIFLKILDENIVMRDTPTSNSFFSTIYIIGQIQAGQWTQATEWPKEDWIPFPFPMDTQYKDFPTFALKVKGDSMNLLYPEGSIVIAINFCDLGRNPENGECVVTIRRDPLTDCYEATLKVVQIRDDGSVLLWPRSDNPDFTKPIQLPKITTRYQGNGMDGDSSSAPDILIQSLVIWSFNVASKVTL</sequence>
<dbReference type="GO" id="GO:0003677">
    <property type="term" value="F:DNA binding"/>
    <property type="evidence" value="ECO:0007669"/>
    <property type="project" value="InterPro"/>
</dbReference>
<protein>
    <recommendedName>
        <fullName evidence="1">HTH cro/C1-type domain-containing protein</fullName>
    </recommendedName>
</protein>
<dbReference type="InterPro" id="IPR036286">
    <property type="entry name" value="LexA/Signal_pep-like_sf"/>
</dbReference>
<reference evidence="2 3" key="1">
    <citation type="submission" date="2011-10" db="EMBL/GenBank/DDBJ databases">
        <title>Genome Sequence of Commensalibacter intestini A911, isolated from Drosophila gut.</title>
        <authorList>
            <person name="Lee W.-J."/>
            <person name="Kim E.-K."/>
        </authorList>
    </citation>
    <scope>NUCLEOTIDE SEQUENCE [LARGE SCALE GENOMIC DNA]</scope>
    <source>
        <strain evidence="2 3">A911</strain>
    </source>
</reference>
<gene>
    <name evidence="2" type="ORF">CIN_09800</name>
</gene>
<dbReference type="STRING" id="1088868.CIN_09800"/>
<dbReference type="SUPFAM" id="SSF51306">
    <property type="entry name" value="LexA/Signal peptidase"/>
    <property type="match status" value="1"/>
</dbReference>
<dbReference type="EMBL" id="AGFR01000005">
    <property type="protein sequence ID" value="EHD14116.1"/>
    <property type="molecule type" value="Genomic_DNA"/>
</dbReference>
<accession>G6F034</accession>
<dbReference type="Proteomes" id="UP000005939">
    <property type="component" value="Unassembled WGS sequence"/>
</dbReference>
<organism evidence="2 3">
    <name type="scientific">Commensalibacter intestini A911</name>
    <dbReference type="NCBI Taxonomy" id="1088868"/>
    <lineage>
        <taxon>Bacteria</taxon>
        <taxon>Pseudomonadati</taxon>
        <taxon>Pseudomonadota</taxon>
        <taxon>Alphaproteobacteria</taxon>
        <taxon>Acetobacterales</taxon>
        <taxon>Acetobacteraceae</taxon>
    </lineage>
</organism>
<dbReference type="OrthoDB" id="7475093at2"/>
<evidence type="ECO:0000259" key="1">
    <source>
        <dbReference type="PROSITE" id="PS50943"/>
    </source>
</evidence>
<comment type="caution">
    <text evidence="2">The sequence shown here is derived from an EMBL/GenBank/DDBJ whole genome shotgun (WGS) entry which is preliminary data.</text>
</comment>
<dbReference type="RefSeq" id="WP_008853970.1">
    <property type="nucleotide sequence ID" value="NZ_AGFR01000005.1"/>
</dbReference>
<dbReference type="CDD" id="cd00093">
    <property type="entry name" value="HTH_XRE"/>
    <property type="match status" value="1"/>
</dbReference>
<dbReference type="InterPro" id="IPR010982">
    <property type="entry name" value="Lambda_DNA-bd_dom_sf"/>
</dbReference>
<dbReference type="SUPFAM" id="SSF47413">
    <property type="entry name" value="lambda repressor-like DNA-binding domains"/>
    <property type="match status" value="1"/>
</dbReference>
<dbReference type="InterPro" id="IPR001387">
    <property type="entry name" value="Cro/C1-type_HTH"/>
</dbReference>
<evidence type="ECO:0000313" key="2">
    <source>
        <dbReference type="EMBL" id="EHD14116.1"/>
    </source>
</evidence>
<proteinExistence type="predicted"/>
<dbReference type="InterPro" id="IPR015927">
    <property type="entry name" value="Peptidase_S24_S26A/B/C"/>
</dbReference>
<evidence type="ECO:0000313" key="3">
    <source>
        <dbReference type="Proteomes" id="UP000005939"/>
    </source>
</evidence>
<feature type="domain" description="HTH cro/C1-type" evidence="1">
    <location>
        <begin position="10"/>
        <end position="64"/>
    </location>
</feature>